<gene>
    <name evidence="1" type="ORF">SAMN06272739_2551</name>
</gene>
<evidence type="ECO:0000313" key="2">
    <source>
        <dbReference type="Proteomes" id="UP000219482"/>
    </source>
</evidence>
<proteinExistence type="predicted"/>
<organism evidence="1 2">
    <name type="scientific">Blastococcus haudaquaticus</name>
    <dbReference type="NCBI Taxonomy" id="1938745"/>
    <lineage>
        <taxon>Bacteria</taxon>
        <taxon>Bacillati</taxon>
        <taxon>Actinomycetota</taxon>
        <taxon>Actinomycetes</taxon>
        <taxon>Geodermatophilales</taxon>
        <taxon>Geodermatophilaceae</taxon>
        <taxon>Blastococcus</taxon>
    </lineage>
</organism>
<dbReference type="EMBL" id="OCNK01000003">
    <property type="protein sequence ID" value="SOE00358.1"/>
    <property type="molecule type" value="Genomic_DNA"/>
</dbReference>
<reference evidence="2" key="1">
    <citation type="submission" date="2017-09" db="EMBL/GenBank/DDBJ databases">
        <authorList>
            <person name="Varghese N."/>
            <person name="Submissions S."/>
        </authorList>
    </citation>
    <scope>NUCLEOTIDE SEQUENCE [LARGE SCALE GENOMIC DNA]</scope>
    <source>
        <strain evidence="2">DSM 44270</strain>
    </source>
</reference>
<protein>
    <submittedName>
        <fullName evidence="1">Uncharacterized protein</fullName>
    </submittedName>
</protein>
<name>A0A286GXX4_9ACTN</name>
<evidence type="ECO:0000313" key="1">
    <source>
        <dbReference type="EMBL" id="SOE00358.1"/>
    </source>
</evidence>
<dbReference type="Proteomes" id="UP000219482">
    <property type="component" value="Unassembled WGS sequence"/>
</dbReference>
<sequence length="68" mass="7440">MRQRRATQIGPSHRPCGVCGSVNVVAMESRAVRTGAARLNPLFDAAPRTHDLCRDCGAKHRTENGLRI</sequence>
<keyword evidence="2" id="KW-1185">Reference proteome</keyword>
<dbReference type="AlphaFoldDB" id="A0A286GXX4"/>
<accession>A0A286GXX4</accession>